<dbReference type="RefSeq" id="WP_171353181.1">
    <property type="nucleotide sequence ID" value="NZ_VTXP01000008.1"/>
</dbReference>
<reference evidence="1 2" key="1">
    <citation type="submission" date="2019-09" db="EMBL/GenBank/DDBJ databases">
        <title>Draft genome sequencing and comparative genomics of hatchery-associated Vibrios.</title>
        <authorList>
            <person name="Kehlet-Delgado H."/>
            <person name="Mueller R.S."/>
        </authorList>
    </citation>
    <scope>NUCLEOTIDE SEQUENCE [LARGE SCALE GENOMIC DNA]</scope>
    <source>
        <strain evidence="1 2">09-121-3</strain>
    </source>
</reference>
<evidence type="ECO:0000313" key="1">
    <source>
        <dbReference type="EMBL" id="NOJ24274.1"/>
    </source>
</evidence>
<accession>A0AAP6ZLX5</accession>
<sequence>MASIKKVHALLKERHIPSEPMILPALEIGGQAHCFLGNQEASEEVIANFFENTIKRHLFKYEVLITRPHRPKKWVNVMANDHHTAKQKALKYGQPLVARRMVSHASPNEVCSSFLPNRHLWFRNIPDTKKIETLLRAKGIKLDGINVLTAIQIKGVVSYCSCNDEQSIADCVEEMVRDDLCTFEVFIQRPLRPKTWIRICASNGKRAKQEAKKYGTPLAVRFPLK</sequence>
<dbReference type="Proteomes" id="UP000576645">
    <property type="component" value="Unassembled WGS sequence"/>
</dbReference>
<proteinExistence type="predicted"/>
<organism evidence="1 2">
    <name type="scientific">Vibrio coralliilyticus</name>
    <dbReference type="NCBI Taxonomy" id="190893"/>
    <lineage>
        <taxon>Bacteria</taxon>
        <taxon>Pseudomonadati</taxon>
        <taxon>Pseudomonadota</taxon>
        <taxon>Gammaproteobacteria</taxon>
        <taxon>Vibrionales</taxon>
        <taxon>Vibrionaceae</taxon>
        <taxon>Vibrio</taxon>
    </lineage>
</organism>
<dbReference type="AlphaFoldDB" id="A0AAP6ZLX5"/>
<dbReference type="EMBL" id="VTXP01000008">
    <property type="protein sequence ID" value="NOJ24274.1"/>
    <property type="molecule type" value="Genomic_DNA"/>
</dbReference>
<comment type="caution">
    <text evidence="1">The sequence shown here is derived from an EMBL/GenBank/DDBJ whole genome shotgun (WGS) entry which is preliminary data.</text>
</comment>
<evidence type="ECO:0000313" key="2">
    <source>
        <dbReference type="Proteomes" id="UP000576645"/>
    </source>
</evidence>
<name>A0AAP6ZLX5_9VIBR</name>
<protein>
    <submittedName>
        <fullName evidence="1">Uncharacterized protein</fullName>
    </submittedName>
</protein>
<gene>
    <name evidence="1" type="ORF">F0238_16190</name>
</gene>